<name>A0A6J4I523_9BACT</name>
<evidence type="ECO:0000313" key="1">
    <source>
        <dbReference type="EMBL" id="CAA9242146.1"/>
    </source>
</evidence>
<reference evidence="1" key="1">
    <citation type="submission" date="2020-02" db="EMBL/GenBank/DDBJ databases">
        <authorList>
            <person name="Meier V. D."/>
        </authorList>
    </citation>
    <scope>NUCLEOTIDE SEQUENCE</scope>
    <source>
        <strain evidence="1">AVDCRST_MAG42</strain>
    </source>
</reference>
<feature type="non-terminal residue" evidence="1">
    <location>
        <position position="41"/>
    </location>
</feature>
<sequence>ANNSSLYCRGGFNARVLRRLHHHGESAERTLDVGRHTRPAL</sequence>
<protein>
    <submittedName>
        <fullName evidence="1">Uncharacterized protein</fullName>
    </submittedName>
</protein>
<proteinExistence type="predicted"/>
<accession>A0A6J4I523</accession>
<dbReference type="EMBL" id="CADCTA010000067">
    <property type="protein sequence ID" value="CAA9242146.1"/>
    <property type="molecule type" value="Genomic_DNA"/>
</dbReference>
<gene>
    <name evidence="1" type="ORF">AVDCRST_MAG42-1758</name>
</gene>
<dbReference type="AlphaFoldDB" id="A0A6J4I523"/>
<organism evidence="1">
    <name type="scientific">uncultured Chthoniobacterales bacterium</name>
    <dbReference type="NCBI Taxonomy" id="1836801"/>
    <lineage>
        <taxon>Bacteria</taxon>
        <taxon>Pseudomonadati</taxon>
        <taxon>Verrucomicrobiota</taxon>
        <taxon>Spartobacteria</taxon>
        <taxon>Chthoniobacterales</taxon>
        <taxon>environmental samples</taxon>
    </lineage>
</organism>
<feature type="non-terminal residue" evidence="1">
    <location>
        <position position="1"/>
    </location>
</feature>